<sequence>MPPSHSQSRDDEIKQAIEAYLEARKGILALRREVPDRIGGKENIAGRIGQFLGLGQLPACCRQE</sequence>
<evidence type="ECO:0000313" key="2">
    <source>
        <dbReference type="Proteomes" id="UP001255917"/>
    </source>
</evidence>
<keyword evidence="2" id="KW-1185">Reference proteome</keyword>
<organism evidence="1 2">
    <name type="scientific">Halomonas saccharevitans</name>
    <dbReference type="NCBI Taxonomy" id="416872"/>
    <lineage>
        <taxon>Bacteria</taxon>
        <taxon>Pseudomonadati</taxon>
        <taxon>Pseudomonadota</taxon>
        <taxon>Gammaproteobacteria</taxon>
        <taxon>Oceanospirillales</taxon>
        <taxon>Halomonadaceae</taxon>
        <taxon>Halomonas</taxon>
    </lineage>
</organism>
<proteinExistence type="predicted"/>
<name>A0ABU3NE10_9GAMM</name>
<evidence type="ECO:0000313" key="1">
    <source>
        <dbReference type="EMBL" id="MDT8879424.1"/>
    </source>
</evidence>
<protein>
    <submittedName>
        <fullName evidence="1">Uncharacterized protein</fullName>
    </submittedName>
</protein>
<dbReference type="RefSeq" id="WP_315586215.1">
    <property type="nucleotide sequence ID" value="NZ_JAVXUR010000003.1"/>
</dbReference>
<dbReference type="EMBL" id="JAVXUR010000003">
    <property type="protein sequence ID" value="MDT8879424.1"/>
    <property type="molecule type" value="Genomic_DNA"/>
</dbReference>
<accession>A0ABU3NE10</accession>
<dbReference type="Proteomes" id="UP001255917">
    <property type="component" value="Unassembled WGS sequence"/>
</dbReference>
<comment type="caution">
    <text evidence="1">The sequence shown here is derived from an EMBL/GenBank/DDBJ whole genome shotgun (WGS) entry which is preliminary data.</text>
</comment>
<reference evidence="2" key="1">
    <citation type="submission" date="2023-07" db="EMBL/GenBank/DDBJ databases">
        <title>Substrates and metabolic shifts associated with increased methane emissions in unrestored hypersaline salterns.</title>
        <authorList>
            <person name="Bueno De Mesquita C.P."/>
            <person name="Tringe S.G."/>
        </authorList>
    </citation>
    <scope>NUCLEOTIDE SEQUENCE [LARGE SCALE GENOMIC DNA]</scope>
    <source>
        <strain evidence="2">I4</strain>
    </source>
</reference>
<gene>
    <name evidence="1" type="ORF">RSO68_08080</name>
</gene>